<dbReference type="PRINTS" id="PR00412">
    <property type="entry name" value="EPOXHYDRLASE"/>
</dbReference>
<dbReference type="SUPFAM" id="SSF53474">
    <property type="entry name" value="alpha/beta-Hydrolases"/>
    <property type="match status" value="1"/>
</dbReference>
<dbReference type="GO" id="GO:0016787">
    <property type="term" value="F:hydrolase activity"/>
    <property type="evidence" value="ECO:0007669"/>
    <property type="project" value="UniProtKB-KW"/>
</dbReference>
<organism evidence="2 3">
    <name type="scientific">Variovorax dokdonensis</name>
    <dbReference type="NCBI Taxonomy" id="344883"/>
    <lineage>
        <taxon>Bacteria</taxon>
        <taxon>Pseudomonadati</taxon>
        <taxon>Pseudomonadota</taxon>
        <taxon>Betaproteobacteria</taxon>
        <taxon>Burkholderiales</taxon>
        <taxon>Comamonadaceae</taxon>
        <taxon>Variovorax</taxon>
    </lineage>
</organism>
<protein>
    <submittedName>
        <fullName evidence="2">Alpha/beta hydrolase</fullName>
    </submittedName>
</protein>
<dbReference type="Gene3D" id="3.40.50.1820">
    <property type="entry name" value="alpha/beta hydrolase"/>
    <property type="match status" value="1"/>
</dbReference>
<dbReference type="PANTHER" id="PTHR43798:SF33">
    <property type="entry name" value="HYDROLASE, PUTATIVE (AFU_ORTHOLOGUE AFUA_2G14860)-RELATED"/>
    <property type="match status" value="1"/>
</dbReference>
<evidence type="ECO:0000259" key="1">
    <source>
        <dbReference type="Pfam" id="PF00561"/>
    </source>
</evidence>
<dbReference type="Pfam" id="PF00561">
    <property type="entry name" value="Abhydrolase_1"/>
    <property type="match status" value="1"/>
</dbReference>
<name>A0ABT7N7E4_9BURK</name>
<accession>A0ABT7N7E4</accession>
<gene>
    <name evidence="2" type="ORF">QTH91_05075</name>
</gene>
<dbReference type="Proteomes" id="UP001174908">
    <property type="component" value="Unassembled WGS sequence"/>
</dbReference>
<reference evidence="2" key="1">
    <citation type="submission" date="2023-06" db="EMBL/GenBank/DDBJ databases">
        <authorList>
            <person name="Jiang Y."/>
            <person name="Liu Q."/>
        </authorList>
    </citation>
    <scope>NUCLEOTIDE SEQUENCE</scope>
    <source>
        <strain evidence="2">CGMCC 1.12089</strain>
    </source>
</reference>
<evidence type="ECO:0000313" key="3">
    <source>
        <dbReference type="Proteomes" id="UP001174908"/>
    </source>
</evidence>
<dbReference type="InterPro" id="IPR000073">
    <property type="entry name" value="AB_hydrolase_1"/>
</dbReference>
<proteinExistence type="predicted"/>
<dbReference type="PANTHER" id="PTHR43798">
    <property type="entry name" value="MONOACYLGLYCEROL LIPASE"/>
    <property type="match status" value="1"/>
</dbReference>
<dbReference type="InterPro" id="IPR029058">
    <property type="entry name" value="AB_hydrolase_fold"/>
</dbReference>
<dbReference type="RefSeq" id="WP_286658925.1">
    <property type="nucleotide sequence ID" value="NZ_JASZYV010000001.1"/>
</dbReference>
<dbReference type="PRINTS" id="PR00111">
    <property type="entry name" value="ABHYDROLASE"/>
</dbReference>
<dbReference type="InterPro" id="IPR000639">
    <property type="entry name" value="Epox_hydrolase-like"/>
</dbReference>
<keyword evidence="2" id="KW-0378">Hydrolase</keyword>
<keyword evidence="3" id="KW-1185">Reference proteome</keyword>
<comment type="caution">
    <text evidence="2">The sequence shown here is derived from an EMBL/GenBank/DDBJ whole genome shotgun (WGS) entry which is preliminary data.</text>
</comment>
<dbReference type="EMBL" id="JASZYV010000001">
    <property type="protein sequence ID" value="MDM0043848.1"/>
    <property type="molecule type" value="Genomic_DNA"/>
</dbReference>
<feature type="domain" description="AB hydrolase-1" evidence="1">
    <location>
        <begin position="34"/>
        <end position="290"/>
    </location>
</feature>
<sequence length="305" mass="34077">MYQPLRHSRSEFVPLRGLSHHVRIWGDLAAGQAPVVMLHGWMDVGASFQFVVDALDAGRPVIAPDWRGFGLTDAKGTDNFWFPDYLADLDGLLDHYLPGQSVDIVGHSMGANILMFYAGARPERVRRLVNLEGFGMPQTQPEQAPARYAQWMDQLKSHARGELELQTYAELSGVARRLMRTNPRLSEDKAEWLAGHWAGPCTRADGTAGWAIRGDSAHKIVNANLYRVDEAIELYRAIKAPVLVVEGTEGIVKTWKARGHQDDLLARLREVPDVAFTQLNDAGHMMHHDQPEEVARLIEVFLNGS</sequence>
<evidence type="ECO:0000313" key="2">
    <source>
        <dbReference type="EMBL" id="MDM0043848.1"/>
    </source>
</evidence>
<dbReference type="InterPro" id="IPR050266">
    <property type="entry name" value="AB_hydrolase_sf"/>
</dbReference>